<organism evidence="1 2">
    <name type="scientific">Lonsdalea populi</name>
    <dbReference type="NCBI Taxonomy" id="1172565"/>
    <lineage>
        <taxon>Bacteria</taxon>
        <taxon>Pseudomonadati</taxon>
        <taxon>Pseudomonadota</taxon>
        <taxon>Gammaproteobacteria</taxon>
        <taxon>Enterobacterales</taxon>
        <taxon>Pectobacteriaceae</taxon>
        <taxon>Lonsdalea</taxon>
    </lineage>
</organism>
<sequence length="105" mass="11415">MSVTALIVALETLKAYRSSISRLMSAVTYTEGEQTDNLLLNLVRQGGLMLFDELRLESADAVTQRGQFKRAGSGFGGFLAGAIFPTSFNILSQMGVEFSGQRRFG</sequence>
<reference evidence="1 2" key="1">
    <citation type="submission" date="2016-02" db="EMBL/GenBank/DDBJ databases">
        <title>Species-wide whole genome sequencing reveals diversity, host range in Lonsdalea quercina.</title>
        <authorList>
            <person name="Li Y."/>
        </authorList>
    </citation>
    <scope>NUCLEOTIDE SEQUENCE [LARGE SCALE GENOMIC DNA]</scope>
    <source>
        <strain evidence="1 2">CFCC 12721</strain>
    </source>
</reference>
<dbReference type="Proteomes" id="UP000250186">
    <property type="component" value="Unassembled WGS sequence"/>
</dbReference>
<comment type="caution">
    <text evidence="1">The sequence shown here is derived from an EMBL/GenBank/DDBJ whole genome shotgun (WGS) entry which is preliminary data.</text>
</comment>
<evidence type="ECO:0000313" key="1">
    <source>
        <dbReference type="EMBL" id="RAT30302.1"/>
    </source>
</evidence>
<dbReference type="EMBL" id="LUSW01000072">
    <property type="protein sequence ID" value="RAT30302.1"/>
    <property type="molecule type" value="Genomic_DNA"/>
</dbReference>
<protein>
    <submittedName>
        <fullName evidence="1">Uncharacterized protein</fullName>
    </submittedName>
</protein>
<gene>
    <name evidence="1" type="ORF">AU492_16985</name>
</gene>
<name>A0ABX9ENI4_9GAMM</name>
<accession>A0ABX9ENI4</accession>
<proteinExistence type="predicted"/>
<evidence type="ECO:0000313" key="2">
    <source>
        <dbReference type="Proteomes" id="UP000250186"/>
    </source>
</evidence>
<keyword evidence="2" id="KW-1185">Reference proteome</keyword>